<evidence type="ECO:0000259" key="1">
    <source>
        <dbReference type="Pfam" id="PF01408"/>
    </source>
</evidence>
<dbReference type="InterPro" id="IPR036291">
    <property type="entry name" value="NAD(P)-bd_dom_sf"/>
</dbReference>
<organism evidence="3 4">
    <name type="scientific">Paenibacillus residui</name>
    <dbReference type="NCBI Taxonomy" id="629724"/>
    <lineage>
        <taxon>Bacteria</taxon>
        <taxon>Bacillati</taxon>
        <taxon>Bacillota</taxon>
        <taxon>Bacilli</taxon>
        <taxon>Bacillales</taxon>
        <taxon>Paenibacillaceae</taxon>
        <taxon>Paenibacillus</taxon>
    </lineage>
</organism>
<dbReference type="InterPro" id="IPR055170">
    <property type="entry name" value="GFO_IDH_MocA-like_dom"/>
</dbReference>
<dbReference type="InterPro" id="IPR052515">
    <property type="entry name" value="Gfo/Idh/MocA_Oxidoreductase"/>
</dbReference>
<feature type="domain" description="Gfo/Idh/MocA-like oxidoreductase N-terminal" evidence="1">
    <location>
        <begin position="5"/>
        <end position="120"/>
    </location>
</feature>
<sequence length="338" mass="37560">MFEPVRFAIVGCGVIADIHAQGISRLDEAVLTAVCDVDEEKGKAFALKYGAKYYADYKELLADSDIEVVNICTPSGMHPQHAMLAAYAGKHIICEKPLAIKLEDLLHMIQVCKEQDVKLATVFPRRMAPAAQYVKRILEEGRLGRLTLCDAYVKIYRSQQYYDSAGWRGTWDMDGGGAMMNQGIHIVDLLQWFAGPVKSIYGKASALQRNIEVEDTAVSLLTYEGGGLGVMVMTTTSNPELGQRVELHGERGTLVYEDDEIKQLLIDGKAVAVPAFEPFIVLPDGHRIQIRDMAYAVREDREPVVTGEDGIHALQMILGTYESSRLNKEIHLIMREEG</sequence>
<gene>
    <name evidence="3" type="ORF">ACFQ03_16395</name>
</gene>
<dbReference type="SUPFAM" id="SSF55347">
    <property type="entry name" value="Glyceraldehyde-3-phosphate dehydrogenase-like, C-terminal domain"/>
    <property type="match status" value="1"/>
</dbReference>
<reference evidence="4" key="1">
    <citation type="journal article" date="2019" name="Int. J. Syst. Evol. Microbiol.">
        <title>The Global Catalogue of Microorganisms (GCM) 10K type strain sequencing project: providing services to taxonomists for standard genome sequencing and annotation.</title>
        <authorList>
            <consortium name="The Broad Institute Genomics Platform"/>
            <consortium name="The Broad Institute Genome Sequencing Center for Infectious Disease"/>
            <person name="Wu L."/>
            <person name="Ma J."/>
        </authorList>
    </citation>
    <scope>NUCLEOTIDE SEQUENCE [LARGE SCALE GENOMIC DNA]</scope>
    <source>
        <strain evidence="4">CCUG 57263</strain>
    </source>
</reference>
<evidence type="ECO:0000313" key="4">
    <source>
        <dbReference type="Proteomes" id="UP001597120"/>
    </source>
</evidence>
<dbReference type="EMBL" id="JBHTIU010000057">
    <property type="protein sequence ID" value="MFD0870735.1"/>
    <property type="molecule type" value="Genomic_DNA"/>
</dbReference>
<evidence type="ECO:0000259" key="2">
    <source>
        <dbReference type="Pfam" id="PF22725"/>
    </source>
</evidence>
<dbReference type="PANTHER" id="PTHR43249">
    <property type="entry name" value="UDP-N-ACETYL-2-AMINO-2-DEOXY-D-GLUCURONATE OXIDASE"/>
    <property type="match status" value="1"/>
</dbReference>
<dbReference type="SUPFAM" id="SSF51735">
    <property type="entry name" value="NAD(P)-binding Rossmann-fold domains"/>
    <property type="match status" value="1"/>
</dbReference>
<protein>
    <submittedName>
        <fullName evidence="3">Gfo/Idh/MocA family protein</fullName>
    </submittedName>
</protein>
<dbReference type="RefSeq" id="WP_379289467.1">
    <property type="nucleotide sequence ID" value="NZ_JBHTIU010000057.1"/>
</dbReference>
<dbReference type="InterPro" id="IPR000683">
    <property type="entry name" value="Gfo/Idh/MocA-like_OxRdtase_N"/>
</dbReference>
<name>A0ABW3DB58_9BACL</name>
<keyword evidence="4" id="KW-1185">Reference proteome</keyword>
<proteinExistence type="predicted"/>
<dbReference type="Pfam" id="PF01408">
    <property type="entry name" value="GFO_IDH_MocA"/>
    <property type="match status" value="1"/>
</dbReference>
<comment type="caution">
    <text evidence="3">The sequence shown here is derived from an EMBL/GenBank/DDBJ whole genome shotgun (WGS) entry which is preliminary data.</text>
</comment>
<dbReference type="PANTHER" id="PTHR43249:SF1">
    <property type="entry name" value="D-GLUCOSIDE 3-DEHYDROGENASE"/>
    <property type="match status" value="1"/>
</dbReference>
<evidence type="ECO:0000313" key="3">
    <source>
        <dbReference type="EMBL" id="MFD0870735.1"/>
    </source>
</evidence>
<dbReference type="Pfam" id="PF22725">
    <property type="entry name" value="GFO_IDH_MocA_C3"/>
    <property type="match status" value="1"/>
</dbReference>
<dbReference type="Gene3D" id="3.30.360.10">
    <property type="entry name" value="Dihydrodipicolinate Reductase, domain 2"/>
    <property type="match status" value="1"/>
</dbReference>
<dbReference type="Proteomes" id="UP001597120">
    <property type="component" value="Unassembled WGS sequence"/>
</dbReference>
<feature type="domain" description="GFO/IDH/MocA-like oxidoreductase" evidence="2">
    <location>
        <begin position="132"/>
        <end position="254"/>
    </location>
</feature>
<dbReference type="Gene3D" id="3.40.50.720">
    <property type="entry name" value="NAD(P)-binding Rossmann-like Domain"/>
    <property type="match status" value="1"/>
</dbReference>
<accession>A0ABW3DB58</accession>